<feature type="region of interest" description="Disordered" evidence="11">
    <location>
        <begin position="1038"/>
        <end position="1079"/>
    </location>
</feature>
<dbReference type="FunFam" id="3.20.20.140:FF:000035">
    <property type="entry name" value="Probable amp deaminase"/>
    <property type="match status" value="1"/>
</dbReference>
<feature type="compositionally biased region" description="Basic and acidic residues" evidence="11">
    <location>
        <begin position="1271"/>
        <end position="1287"/>
    </location>
</feature>
<dbReference type="PROSITE" id="PS00485">
    <property type="entry name" value="A_DEAMINASE"/>
    <property type="match status" value="1"/>
</dbReference>
<feature type="domain" description="DUF7892" evidence="12">
    <location>
        <begin position="850"/>
        <end position="1000"/>
    </location>
</feature>
<evidence type="ECO:0000256" key="4">
    <source>
        <dbReference type="ARBA" id="ARBA00012775"/>
    </source>
</evidence>
<dbReference type="Gene3D" id="3.20.20.140">
    <property type="entry name" value="Metal-dependent hydrolases"/>
    <property type="match status" value="1"/>
</dbReference>
<feature type="compositionally biased region" description="Basic and acidic residues" evidence="11">
    <location>
        <begin position="32"/>
        <end position="47"/>
    </location>
</feature>
<keyword evidence="7" id="KW-0862">Zinc</keyword>
<feature type="compositionally biased region" description="Polar residues" evidence="11">
    <location>
        <begin position="73"/>
        <end position="85"/>
    </location>
</feature>
<dbReference type="PANTHER" id="PTHR11359">
    <property type="entry name" value="AMP DEAMINASE"/>
    <property type="match status" value="1"/>
</dbReference>
<feature type="compositionally biased region" description="Basic and acidic residues" evidence="11">
    <location>
        <begin position="1052"/>
        <end position="1064"/>
    </location>
</feature>
<dbReference type="GO" id="GO:0046872">
    <property type="term" value="F:metal ion binding"/>
    <property type="evidence" value="ECO:0007669"/>
    <property type="project" value="UniProtKB-KW"/>
</dbReference>
<evidence type="ECO:0000256" key="2">
    <source>
        <dbReference type="ARBA" id="ARBA00004955"/>
    </source>
</evidence>
<evidence type="ECO:0000256" key="8">
    <source>
        <dbReference type="ARBA" id="ARBA00023080"/>
    </source>
</evidence>
<feature type="region of interest" description="Disordered" evidence="11">
    <location>
        <begin position="1"/>
        <end position="86"/>
    </location>
</feature>
<evidence type="ECO:0000256" key="1">
    <source>
        <dbReference type="ARBA" id="ARBA00001947"/>
    </source>
</evidence>
<dbReference type="SUPFAM" id="SSF51556">
    <property type="entry name" value="Metallo-dependent hydrolases"/>
    <property type="match status" value="1"/>
</dbReference>
<dbReference type="InterPro" id="IPR032466">
    <property type="entry name" value="Metal_Hydrolase"/>
</dbReference>
<feature type="compositionally biased region" description="Basic and acidic residues" evidence="11">
    <location>
        <begin position="1547"/>
        <end position="1561"/>
    </location>
</feature>
<sequence length="2430" mass="275217">MAEVSLGNDSPEDPYQETDQDEPMDTDSELENDSKDDNLVEVDRAPDTDSVQMEISDNEGSDDDLPKVDHPKQASNEASKPSSKSAGIGDVSYKILSNPDYIVGQENMVEMAPTNFDRMQRGLSYAIQDIRDLQEPIYGLPIKLWQKVFLIVPPICLGRLLMCTRLFHAILAPQNPVELAFQQKFQKDVDFIPSDSIWRASRAHFAPDLFRPLDDKSELDMWRLLRGRRCEICQQRKPLMASHSATDPWQSGPGSDGIRIIWPCGIRICAPCLIQRCQQEVSLQLSSTFPSFLLQALPALLLTQFNDWIPESILLTRPPLPHLQIRKLYYQPQIDAILLEFKKAKELGEAAAEEWIKGLDQRRSDILEKANRWEQWELKGGLEKVNTRQSPMPLPLMPTTIEPPQKPPFIPVPPAIVSPPLMGFREHGMPHYHAHSHGSPMPPVPFAGPQTSGFSQFQPPVMVPGLQMTQNRPRRSLQEVNEARAARRREIERRCLELDPPINSKVLAHMQSFQAALQISFPFTNKDWEVLKPRLLAQREVAEAQEAVLAEQLRAIQTTAAQPSLENLLTKDPNELTEDHWELLQKPVHEKLGQYADEHIKNVWEDGSKLTHENASHFAADVLLTARNSYYESFNQHANVPAAPRIPVSLESMKWLYDNKIKNSTEVYQKELFTCNACDTNSKLYGFEGVIQHYAAKHTTALSLGNVIVNWRTEWPDASPFTPYQSSEPNGWKNQTPYQKSSATIHANVGGYGEAYQGSANAITESGPDRTQYQGHHMHHQQLLLPHGSLETGGYYPNYSPYRTSTEHPTAGQTIGFGPQNDYTIGQGSDRGFIAAQIPYLATSPVNDLHLQQLADMAQYSRDLWNATMGIKELQPSIRVSVLIKHMSTKFEKKFGNRPDILLFLHGLNENTQMRPIRSLNGLTCKACSSHASNSYNTTERKSFTLPALVNHFKNIHLGGAEGSDMDWRLDMVEVPENSVISNLITSNGMDDRKYHLIGETFPDAFPSPLPTLSALKETKAKEEAVRVRLENLRALKTGPFTGDTLDQQRPVADESYRKQSERSPRKRLFSKSPAESAQGYIEAPGEDEYDPTIPSFFGQIIGHSGLPRSNDSQSRESVALPPGIISLGILDKNDQPQSPHTQGGYADRLLRHHRGLPRHATDSGMVYQTHYNVQAIHRQTKLQDSATPDTLTADRFLQDLLPSQKSEYHRNADMSGRLSSMDENSLRYGGAVQSFRSEPAFGNPQPKYLYHSVDHRGSLSAVDPRYSNRQFEEERYRQGDPLDGYRDNNSLQSGHVAYRYPSRDRSRSPTRSVPRDHAGYDPNIPSPMFEERFNMRWRGETPSRGGFYRGNPETVYDGGLGNDFVPRDNQRRNVRYVAMPVEDHEVQARRYVPAGVALPADLQYAARSGETADARPDRGFYVIEEREAMSANSTPPTMLSPDDDDEFGGLTPTMEEDGMLPRDIQNQTAFYDYVSEKSFHQTESKLFYRAHQQDTASIIEDPSLEIDSVHGTKGFEDEQDENKPINVRQQRTGLTGNFSAISLQSRSRDPRSVEEHNSDRTRRRPAQSYQDPTGLNGSVIQNDLPSHGGHRIGSAATALLPTPNELGVAHGGVEATTSKVPAQDLEITAELSTIYTNIQKILDKRHKYIRLSLQGNETNPKNDPSWNIYPPPPEPAWNEEPAQPNFSSDGGSSKLDQVRSERDEPSYTGQTPIRRGRKQGQDIREDFNMSDMLPLPDESEMVFKLDDAGVYQAYENAKLAEISSPIQAIPTIRDFYLDLDEILQISSDGPTKSFAFRRLQYLEGKFNLHFLLHEYQEIADSKRVPHRDFYNVRKVDTHVHHSSCMNQKHLLRFIKSKMKKSPKEVVMFRDGKELTLEQVFESINLTAYDLSIDTLDMHAHTDSFHRFDKFNLKYNPIGESRLRTIFMKTDNYIEGRYLAELTKEVISDLESSKYQMVEWRISIYGRDINEWDNLAKWVVKNRIFSHNVRWLIQVPRLYDVYKSTGLIENFEQIIINIFRPLFEVTKNPSSHPELHVFLQRIVGFDSVDDESKPERRLFRKFPVPKDWNTKQNPPYSYWIYFLFANVASLNACRKQRGFNTFVVRPHCGEAGETDHLAAAVLCCHSISHGILLRKVPLMQYIFYLEQIGIAMSPLSNNALFLSYERNPFISYFRRGLNVSLSTDDPLQIAFTKEPLIEEYSVAAQIYKLNAVDMCELARNSVLQSGFEHAIKQKWLGPDYTLPGTDGNDIQKTNVPNIREAYRYQTLLNELDMIDRYASGANSAQPVSSATIPPPSRQDSMIEPPSPSISMKTQPSQPNLMMLDNRSTQGQPATPMADSQSFPLKQFGRSSQSISNKVLRGEARVRSSSRLAEHAWTTSLDSAEPKIFPGIIATKGRARQGSISRVSTMEDAEKLASESSMQNKDDGAEN</sequence>
<feature type="compositionally biased region" description="Basic and acidic residues" evidence="11">
    <location>
        <begin position="1302"/>
        <end position="1320"/>
    </location>
</feature>
<dbReference type="UniPathway" id="UPA00591">
    <property type="reaction ID" value="UER00663"/>
</dbReference>
<accession>A0A8H3IC31</accession>
<feature type="compositionally biased region" description="Low complexity" evidence="11">
    <location>
        <begin position="1677"/>
        <end position="1686"/>
    </location>
</feature>
<evidence type="ECO:0000256" key="7">
    <source>
        <dbReference type="ARBA" id="ARBA00022833"/>
    </source>
</evidence>
<name>A0A8H3IC31_9LECA</name>
<evidence type="ECO:0000256" key="3">
    <source>
        <dbReference type="ARBA" id="ARBA00006676"/>
    </source>
</evidence>
<feature type="compositionally biased region" description="Polar residues" evidence="11">
    <location>
        <begin position="1687"/>
        <end position="1696"/>
    </location>
</feature>
<dbReference type="InterPro" id="IPR006650">
    <property type="entry name" value="A/AMP_deam_AS"/>
</dbReference>
<dbReference type="NCBIfam" id="TIGR01429">
    <property type="entry name" value="AMP_deaminase"/>
    <property type="match status" value="1"/>
</dbReference>
<dbReference type="Pfam" id="PF25422">
    <property type="entry name" value="DUF7892"/>
    <property type="match status" value="1"/>
</dbReference>
<keyword evidence="6" id="KW-0378">Hydrolase</keyword>
<evidence type="ECO:0000259" key="12">
    <source>
        <dbReference type="Pfam" id="PF25422"/>
    </source>
</evidence>
<dbReference type="InterPro" id="IPR006329">
    <property type="entry name" value="AMPD"/>
</dbReference>
<feature type="compositionally biased region" description="Acidic residues" evidence="11">
    <location>
        <begin position="10"/>
        <end position="31"/>
    </location>
</feature>
<comment type="pathway">
    <text evidence="2">Purine metabolism; IMP biosynthesis via salvage pathway; IMP from AMP: step 1/1.</text>
</comment>
<feature type="region of interest" description="Disordered" evidence="11">
    <location>
        <begin position="1514"/>
        <end position="1595"/>
    </location>
</feature>
<dbReference type="CDD" id="cd01319">
    <property type="entry name" value="AMPD"/>
    <property type="match status" value="1"/>
</dbReference>
<keyword evidence="8" id="KW-0546">Nucleotide metabolism</keyword>
<dbReference type="PANTHER" id="PTHR11359:SF0">
    <property type="entry name" value="AMP DEAMINASE"/>
    <property type="match status" value="1"/>
</dbReference>
<dbReference type="FunFam" id="4.10.800.20:FF:000001">
    <property type="entry name" value="AMP deaminase"/>
    <property type="match status" value="1"/>
</dbReference>
<evidence type="ECO:0000256" key="11">
    <source>
        <dbReference type="SAM" id="MobiDB-lite"/>
    </source>
</evidence>
<evidence type="ECO:0000256" key="9">
    <source>
        <dbReference type="ARBA" id="ARBA00072037"/>
    </source>
</evidence>
<dbReference type="InterPro" id="IPR057214">
    <property type="entry name" value="DUF7892"/>
</dbReference>
<dbReference type="Proteomes" id="UP000664169">
    <property type="component" value="Unassembled WGS sequence"/>
</dbReference>
<dbReference type="GO" id="GO:0032264">
    <property type="term" value="P:IMP salvage"/>
    <property type="evidence" value="ECO:0007669"/>
    <property type="project" value="UniProtKB-UniPathway"/>
</dbReference>
<feature type="region of interest" description="Disordered" evidence="11">
    <location>
        <begin position="2397"/>
        <end position="2430"/>
    </location>
</feature>
<keyword evidence="14" id="KW-1185">Reference proteome</keyword>
<comment type="similarity">
    <text evidence="3">Belongs to the metallo-dependent hydrolases superfamily. Adenosine and AMP deaminases family.</text>
</comment>
<proteinExistence type="inferred from homology"/>
<protein>
    <recommendedName>
        <fullName evidence="9">AMP deaminase</fullName>
        <ecNumber evidence="4">3.5.4.6</ecNumber>
    </recommendedName>
    <alternativeName>
        <fullName evidence="10">Myoadenylate deaminase</fullName>
    </alternativeName>
</protein>
<feature type="compositionally biased region" description="Polar residues" evidence="11">
    <location>
        <begin position="1568"/>
        <end position="1585"/>
    </location>
</feature>
<dbReference type="Gene3D" id="4.10.800.20">
    <property type="match status" value="1"/>
</dbReference>
<evidence type="ECO:0000256" key="10">
    <source>
        <dbReference type="ARBA" id="ARBA00078830"/>
    </source>
</evidence>
<dbReference type="OrthoDB" id="1723809at2759"/>
<organism evidence="13 14">
    <name type="scientific">Gomphillus americanus</name>
    <dbReference type="NCBI Taxonomy" id="1940652"/>
    <lineage>
        <taxon>Eukaryota</taxon>
        <taxon>Fungi</taxon>
        <taxon>Dikarya</taxon>
        <taxon>Ascomycota</taxon>
        <taxon>Pezizomycotina</taxon>
        <taxon>Lecanoromycetes</taxon>
        <taxon>OSLEUM clade</taxon>
        <taxon>Ostropomycetidae</taxon>
        <taxon>Ostropales</taxon>
        <taxon>Graphidaceae</taxon>
        <taxon>Gomphilloideae</taxon>
        <taxon>Gomphillus</taxon>
    </lineage>
</organism>
<feature type="region of interest" description="Disordered" evidence="11">
    <location>
        <begin position="1655"/>
        <end position="1724"/>
    </location>
</feature>
<gene>
    <name evidence="13" type="ORF">GOMPHAMPRED_002613</name>
</gene>
<feature type="compositionally biased region" description="Polar residues" evidence="11">
    <location>
        <begin position="2282"/>
        <end position="2291"/>
    </location>
</feature>
<feature type="compositionally biased region" description="Basic and acidic residues" evidence="11">
    <location>
        <begin position="1697"/>
        <end position="1706"/>
    </location>
</feature>
<dbReference type="Pfam" id="PF19326">
    <property type="entry name" value="AMP_deaminase"/>
    <property type="match status" value="1"/>
</dbReference>
<dbReference type="FunFam" id="3.20.20.140:FF:000214">
    <property type="entry name" value="AMP deaminase Amd1, putative (AFU_orthologue AFUA_8G02860)"/>
    <property type="match status" value="1"/>
</dbReference>
<dbReference type="GO" id="GO:0046033">
    <property type="term" value="P:AMP metabolic process"/>
    <property type="evidence" value="ECO:0007669"/>
    <property type="project" value="TreeGrafter"/>
</dbReference>
<reference evidence="13" key="1">
    <citation type="submission" date="2021-03" db="EMBL/GenBank/DDBJ databases">
        <authorList>
            <person name="Tagirdzhanova G."/>
        </authorList>
    </citation>
    <scope>NUCLEOTIDE SEQUENCE</scope>
</reference>
<evidence type="ECO:0000256" key="5">
    <source>
        <dbReference type="ARBA" id="ARBA00022723"/>
    </source>
</evidence>
<feature type="region of interest" description="Disordered" evidence="11">
    <location>
        <begin position="2282"/>
        <end position="2318"/>
    </location>
</feature>
<evidence type="ECO:0000256" key="6">
    <source>
        <dbReference type="ARBA" id="ARBA00022801"/>
    </source>
</evidence>
<dbReference type="GO" id="GO:0005829">
    <property type="term" value="C:cytosol"/>
    <property type="evidence" value="ECO:0007669"/>
    <property type="project" value="TreeGrafter"/>
</dbReference>
<dbReference type="GO" id="GO:0003876">
    <property type="term" value="F:AMP deaminase activity"/>
    <property type="evidence" value="ECO:0007669"/>
    <property type="project" value="UniProtKB-EC"/>
</dbReference>
<evidence type="ECO:0000313" key="14">
    <source>
        <dbReference type="Proteomes" id="UP000664169"/>
    </source>
</evidence>
<dbReference type="EMBL" id="CAJPDQ010000018">
    <property type="protein sequence ID" value="CAF9922567.1"/>
    <property type="molecule type" value="Genomic_DNA"/>
</dbReference>
<evidence type="ECO:0000313" key="13">
    <source>
        <dbReference type="EMBL" id="CAF9922567.1"/>
    </source>
</evidence>
<feature type="compositionally biased region" description="Polar residues" evidence="11">
    <location>
        <begin position="1655"/>
        <end position="1666"/>
    </location>
</feature>
<feature type="region of interest" description="Disordered" evidence="11">
    <location>
        <begin position="1260"/>
        <end position="1326"/>
    </location>
</feature>
<comment type="cofactor">
    <cofactor evidence="1">
        <name>Zn(2+)</name>
        <dbReference type="ChEBI" id="CHEBI:29105"/>
    </cofactor>
</comment>
<comment type="caution">
    <text evidence="13">The sequence shown here is derived from an EMBL/GenBank/DDBJ whole genome shotgun (WGS) entry which is preliminary data.</text>
</comment>
<dbReference type="EC" id="3.5.4.6" evidence="4"/>
<feature type="compositionally biased region" description="Polar residues" evidence="11">
    <location>
        <begin position="1528"/>
        <end position="1546"/>
    </location>
</feature>
<keyword evidence="5" id="KW-0479">Metal-binding</keyword>